<evidence type="ECO:0000256" key="1">
    <source>
        <dbReference type="SAM" id="Coils"/>
    </source>
</evidence>
<evidence type="ECO:0000313" key="3">
    <source>
        <dbReference type="Proteomes" id="UP001152562"/>
    </source>
</evidence>
<protein>
    <submittedName>
        <fullName evidence="2">Uncharacterized protein</fullName>
    </submittedName>
</protein>
<accession>A0A9P0XGX1</accession>
<keyword evidence="3" id="KW-1185">Reference proteome</keyword>
<organism evidence="2 3">
    <name type="scientific">Pieris brassicae</name>
    <name type="common">White butterfly</name>
    <name type="synonym">Large white butterfly</name>
    <dbReference type="NCBI Taxonomy" id="7116"/>
    <lineage>
        <taxon>Eukaryota</taxon>
        <taxon>Metazoa</taxon>
        <taxon>Ecdysozoa</taxon>
        <taxon>Arthropoda</taxon>
        <taxon>Hexapoda</taxon>
        <taxon>Insecta</taxon>
        <taxon>Pterygota</taxon>
        <taxon>Neoptera</taxon>
        <taxon>Endopterygota</taxon>
        <taxon>Lepidoptera</taxon>
        <taxon>Glossata</taxon>
        <taxon>Ditrysia</taxon>
        <taxon>Papilionoidea</taxon>
        <taxon>Pieridae</taxon>
        <taxon>Pierinae</taxon>
        <taxon>Pieris</taxon>
    </lineage>
</organism>
<evidence type="ECO:0000313" key="2">
    <source>
        <dbReference type="EMBL" id="CAH4035957.1"/>
    </source>
</evidence>
<name>A0A9P0XGX1_PIEBR</name>
<reference evidence="2" key="1">
    <citation type="submission" date="2022-05" db="EMBL/GenBank/DDBJ databases">
        <authorList>
            <person name="Okamura Y."/>
        </authorList>
    </citation>
    <scope>NUCLEOTIDE SEQUENCE</scope>
</reference>
<comment type="caution">
    <text evidence="2">The sequence shown here is derived from an EMBL/GenBank/DDBJ whole genome shotgun (WGS) entry which is preliminary data.</text>
</comment>
<dbReference type="EMBL" id="CALOZG010000051">
    <property type="protein sequence ID" value="CAH4035957.1"/>
    <property type="molecule type" value="Genomic_DNA"/>
</dbReference>
<sequence length="184" mass="20324">MDYEISGGPAEFIPPDEILDRVTVMLRSTVPIGGDREKVGLDVGVPMGGDGGKSGDGDATVAVEPTKVVDFKLMSIDGNQIVVCDGEGEGVGVKENVYTDEIPSRPKRFSSDTDWAVRKNVDQDDSRSARDMSIAEYFSAKKKCLDSKLNNLYLENENYKLKNAQLSLEIEKLKLEIEKLKKQY</sequence>
<keyword evidence="1" id="KW-0175">Coiled coil</keyword>
<feature type="coiled-coil region" evidence="1">
    <location>
        <begin position="149"/>
        <end position="183"/>
    </location>
</feature>
<dbReference type="Proteomes" id="UP001152562">
    <property type="component" value="Unassembled WGS sequence"/>
</dbReference>
<dbReference type="AlphaFoldDB" id="A0A9P0XGX1"/>
<proteinExistence type="predicted"/>
<gene>
    <name evidence="2" type="ORF">PIBRA_LOCUS11871</name>
</gene>